<dbReference type="InterPro" id="IPR029062">
    <property type="entry name" value="Class_I_gatase-like"/>
</dbReference>
<keyword evidence="3" id="KW-0378">Hydrolase</keyword>
<evidence type="ECO:0000313" key="5">
    <source>
        <dbReference type="EMBL" id="PWJ95914.1"/>
    </source>
</evidence>
<keyword evidence="2" id="KW-0645">Protease</keyword>
<evidence type="ECO:0000256" key="2">
    <source>
        <dbReference type="ARBA" id="ARBA00022670"/>
    </source>
</evidence>
<evidence type="ECO:0000256" key="1">
    <source>
        <dbReference type="ARBA" id="ARBA00006534"/>
    </source>
</evidence>
<gene>
    <name evidence="5" type="ORF">C7380_10392</name>
</gene>
<keyword evidence="4" id="KW-0720">Serine protease</keyword>
<dbReference type="PANTHER" id="PTHR20842:SF0">
    <property type="entry name" value="ALPHA-ASPARTYL DIPEPTIDASE"/>
    <property type="match status" value="1"/>
</dbReference>
<protein>
    <submittedName>
        <fullName evidence="5">Peptidase S51-like protein</fullName>
    </submittedName>
</protein>
<evidence type="ECO:0000256" key="3">
    <source>
        <dbReference type="ARBA" id="ARBA00022801"/>
    </source>
</evidence>
<dbReference type="GO" id="GO:0006508">
    <property type="term" value="P:proteolysis"/>
    <property type="evidence" value="ECO:0007669"/>
    <property type="project" value="UniProtKB-KW"/>
</dbReference>
<dbReference type="Gene3D" id="3.40.50.880">
    <property type="match status" value="1"/>
</dbReference>
<evidence type="ECO:0000313" key="6">
    <source>
        <dbReference type="Proteomes" id="UP000245921"/>
    </source>
</evidence>
<proteinExistence type="inferred from homology"/>
<dbReference type="GO" id="GO:0008236">
    <property type="term" value="F:serine-type peptidase activity"/>
    <property type="evidence" value="ECO:0007669"/>
    <property type="project" value="UniProtKB-KW"/>
</dbReference>
<dbReference type="AlphaFoldDB" id="A0AA45HJC4"/>
<dbReference type="EMBL" id="QGGI01000003">
    <property type="protein sequence ID" value="PWJ95914.1"/>
    <property type="molecule type" value="Genomic_DNA"/>
</dbReference>
<comment type="similarity">
    <text evidence="1">Belongs to the peptidase S51 family.</text>
</comment>
<keyword evidence="6" id="KW-1185">Reference proteome</keyword>
<dbReference type="SUPFAM" id="SSF52317">
    <property type="entry name" value="Class I glutamine amidotransferase-like"/>
    <property type="match status" value="1"/>
</dbReference>
<dbReference type="PANTHER" id="PTHR20842">
    <property type="entry name" value="PROTEASE S51 ALPHA-ASPARTYL DIPEPTIDASE"/>
    <property type="match status" value="1"/>
</dbReference>
<accession>A0AA45HJC4</accession>
<dbReference type="Pfam" id="PF03575">
    <property type="entry name" value="Peptidase_S51"/>
    <property type="match status" value="1"/>
</dbReference>
<organism evidence="5 6">
    <name type="scientific">Oceanotoga teriensis</name>
    <dbReference type="NCBI Taxonomy" id="515440"/>
    <lineage>
        <taxon>Bacteria</taxon>
        <taxon>Thermotogati</taxon>
        <taxon>Thermotogota</taxon>
        <taxon>Thermotogae</taxon>
        <taxon>Petrotogales</taxon>
        <taxon>Petrotogaceae</taxon>
        <taxon>Oceanotoga</taxon>
    </lineage>
</organism>
<name>A0AA45HJC4_9BACT</name>
<dbReference type="InterPro" id="IPR005320">
    <property type="entry name" value="Peptidase_S51"/>
</dbReference>
<dbReference type="RefSeq" id="WP_109604031.1">
    <property type="nucleotide sequence ID" value="NZ_QGGI01000003.1"/>
</dbReference>
<sequence length="223" mass="25984">MVNILLSEYRLNENWIKNEVFKYLNSDYNVVIIPFSFSENEISNDTEWQKAYSKETGSYYNIIIKQFLDFNIKENNIKWLNYYAQDNDEMISIIEKSDIVFLTGGYTKKAVKRIIKKNLVNSIKKSKVVIGASAGALMQFNEYFASPDENFGYDKFNYYDGLKLINSNFMIEVHYNDTKSQNDSIKRALKEKVEKVYALTNEGGLIINNNTIKLLGNVIEFKK</sequence>
<comment type="caution">
    <text evidence="5">The sequence shown here is derived from an EMBL/GenBank/DDBJ whole genome shotgun (WGS) entry which is preliminary data.</text>
</comment>
<evidence type="ECO:0000256" key="4">
    <source>
        <dbReference type="ARBA" id="ARBA00022825"/>
    </source>
</evidence>
<dbReference type="Proteomes" id="UP000245921">
    <property type="component" value="Unassembled WGS sequence"/>
</dbReference>
<reference evidence="5 6" key="1">
    <citation type="submission" date="2018-05" db="EMBL/GenBank/DDBJ databases">
        <title>Genomic Encyclopedia of Type Strains, Phase IV (KMG-IV): sequencing the most valuable type-strain genomes for metagenomic binning, comparative biology and taxonomic classification.</title>
        <authorList>
            <person name="Goeker M."/>
        </authorList>
    </citation>
    <scope>NUCLEOTIDE SEQUENCE [LARGE SCALE GENOMIC DNA]</scope>
    <source>
        <strain evidence="5 6">DSM 24906</strain>
    </source>
</reference>